<organism evidence="1">
    <name type="scientific">Pseudomonas urmiensis</name>
    <dbReference type="NCBI Taxonomy" id="2745493"/>
    <lineage>
        <taxon>Bacteria</taxon>
        <taxon>Pseudomonadati</taxon>
        <taxon>Pseudomonadota</taxon>
        <taxon>Gammaproteobacteria</taxon>
        <taxon>Pseudomonadales</taxon>
        <taxon>Pseudomonadaceae</taxon>
        <taxon>Pseudomonas</taxon>
    </lineage>
</organism>
<name>A0A923G2N2_9PSED</name>
<reference evidence="2" key="3">
    <citation type="submission" date="2021-06" db="EMBL/GenBank/DDBJ databases">
        <title>Updating the genus Pseudomonas: Description of 43 new species and partition of the Pseudomonas putida group.</title>
        <authorList>
            <person name="Girard L."/>
            <person name="Lood C."/>
            <person name="Vandamme P."/>
            <person name="Rokni-Zadeh H."/>
            <person name="Van Noort V."/>
            <person name="Hofte M."/>
            <person name="Lavigne R."/>
            <person name="De Mot R."/>
        </authorList>
    </citation>
    <scope>NUCLEOTIDE SEQUENCE</scope>
    <source>
        <strain evidence="2">SWRI10</strain>
    </source>
</reference>
<dbReference type="EMBL" id="JABWRE010000022">
    <property type="protein sequence ID" value="MBC3443321.1"/>
    <property type="molecule type" value="Genomic_DNA"/>
</dbReference>
<reference evidence="1" key="1">
    <citation type="journal article" date="2020" name="Microorganisms">
        <title>Reliable Identification of Environmental Pseudomonas Isolates Using the rpoD Gene.</title>
        <authorList>
            <consortium name="The Broad Institute Genome Sequencing Platform"/>
            <person name="Girard L."/>
            <person name="Lood C."/>
            <person name="Rokni-Zadeh H."/>
            <person name="van Noort V."/>
            <person name="Lavigne R."/>
            <person name="De Mot R."/>
        </authorList>
    </citation>
    <scope>NUCLEOTIDE SEQUENCE</scope>
    <source>
        <strain evidence="1">SWRI10</strain>
    </source>
</reference>
<protein>
    <submittedName>
        <fullName evidence="1">Uncharacterized protein</fullName>
    </submittedName>
</protein>
<proteinExistence type="predicted"/>
<dbReference type="RefSeq" id="WP_186556898.1">
    <property type="nucleotide sequence ID" value="NZ_JABWRE020000001.1"/>
</dbReference>
<comment type="caution">
    <text evidence="1">The sequence shown here is derived from an EMBL/GenBank/DDBJ whole genome shotgun (WGS) entry which is preliminary data.</text>
</comment>
<dbReference type="EMBL" id="JABWRE020000001">
    <property type="protein sequence ID" value="MBV4537243.1"/>
    <property type="molecule type" value="Genomic_DNA"/>
</dbReference>
<dbReference type="Proteomes" id="UP000599879">
    <property type="component" value="Unassembled WGS sequence"/>
</dbReference>
<sequence length="219" mass="25168">MSVLETMRLVLEEQLDGHRRNPSKFSGYAEQLKGAAQFAKNVATKHSDGPLIAAADQVLAWLDQREDALEEESQAEHERIWERDQARYNVRKATSRSVKEFVGMEVVDPRWSVLLDEYREEFPTFQIRNSVADRLHPKKHSASIRNFLCDFIIAQRLGREPRLSEIQALHPQALVAHQEEILKYLERALPGFDFTSALLRVDQAAHALTTNDQVEPQIQ</sequence>
<evidence type="ECO:0000313" key="1">
    <source>
        <dbReference type="EMBL" id="MBC3443321.1"/>
    </source>
</evidence>
<accession>A0A923G2N2</accession>
<reference evidence="1" key="2">
    <citation type="submission" date="2020-07" db="EMBL/GenBank/DDBJ databases">
        <authorList>
            <person name="Lood C."/>
            <person name="Girard L."/>
        </authorList>
    </citation>
    <scope>NUCLEOTIDE SEQUENCE</scope>
    <source>
        <strain evidence="1">SWRI10</strain>
    </source>
</reference>
<gene>
    <name evidence="2" type="ORF">HU737_014800</name>
    <name evidence="1" type="ORF">HU737_21735</name>
</gene>
<evidence type="ECO:0000313" key="2">
    <source>
        <dbReference type="EMBL" id="MBV4537243.1"/>
    </source>
</evidence>
<dbReference type="AlphaFoldDB" id="A0A923G2N2"/>